<dbReference type="GO" id="GO:0005763">
    <property type="term" value="C:mitochondrial small ribosomal subunit"/>
    <property type="evidence" value="ECO:0007669"/>
    <property type="project" value="TreeGrafter"/>
</dbReference>
<evidence type="ECO:0000313" key="4">
    <source>
        <dbReference type="EMBL" id="ODV83920.1"/>
    </source>
</evidence>
<dbReference type="CDD" id="cd01425">
    <property type="entry name" value="RPS2"/>
    <property type="match status" value="1"/>
</dbReference>
<dbReference type="GO" id="GO:0006412">
    <property type="term" value="P:translation"/>
    <property type="evidence" value="ECO:0007669"/>
    <property type="project" value="InterPro"/>
</dbReference>
<evidence type="ECO:0000256" key="2">
    <source>
        <dbReference type="ARBA" id="ARBA00022990"/>
    </source>
</evidence>
<dbReference type="HAMAP" id="MF_00291_B">
    <property type="entry name" value="Ribosomal_uS2_B"/>
    <property type="match status" value="1"/>
</dbReference>
<dbReference type="AlphaFoldDB" id="A0A1E4SWP4"/>
<dbReference type="Pfam" id="PF00318">
    <property type="entry name" value="Ribosomal_S2"/>
    <property type="match status" value="1"/>
</dbReference>
<dbReference type="InterPro" id="IPR005706">
    <property type="entry name" value="Ribosomal_uS2_bac/mit/plastid"/>
</dbReference>
<dbReference type="EMBL" id="KV453860">
    <property type="protein sequence ID" value="ODV83920.1"/>
    <property type="molecule type" value="Genomic_DNA"/>
</dbReference>
<evidence type="ECO:0000256" key="1">
    <source>
        <dbReference type="ARBA" id="ARBA00006242"/>
    </source>
</evidence>
<dbReference type="NCBIfam" id="TIGR01011">
    <property type="entry name" value="rpsB_bact"/>
    <property type="match status" value="1"/>
</dbReference>
<feature type="region of interest" description="Disordered" evidence="3">
    <location>
        <begin position="288"/>
        <end position="307"/>
    </location>
</feature>
<gene>
    <name evidence="4" type="ORF">CANARDRAFT_29641</name>
</gene>
<keyword evidence="2" id="KW-0007">Acetylation</keyword>
<name>A0A1E4SWP4_9ASCO</name>
<protein>
    <submittedName>
        <fullName evidence="4">Uncharacterized protein</fullName>
    </submittedName>
</protein>
<comment type="similarity">
    <text evidence="1">Belongs to the universal ribosomal protein uS2 family.</text>
</comment>
<keyword evidence="5" id="KW-1185">Reference proteome</keyword>
<accession>A0A1E4SWP4</accession>
<dbReference type="InterPro" id="IPR001865">
    <property type="entry name" value="Ribosomal_uS2"/>
</dbReference>
<sequence>MRLSATPSRSLRLLPLQHKRFQTTKTFEPSIVDKHVEEPALTEKKEQLENIILGRPAEGHEEETRLQTIRDKLDLLAELNKTTKGEFQQLLNSAPKPTLHRDEIVLSKFKKLFKTYMERDKIDRQFTSSSSLLSQFPNLVPTPITEPYSKAELTIRQKHHESTSGSLGSVIKNVYKPHELITNPPRPNEVTVQKLMAAGCHLGHSTKLWKHSTQQFIYGEYKDIHIIDLDQTINYLKRAANIVTGVVENGGSVLFLGLKQGQLRSVQTAAKRCNGYYVTNRWVPGTITNSVDNPRPRHEIDMGDLPTGRKLNQGEEKMVVKPDLMVVLNPLDGKVAISEANQARVPTIGLIDTNCDPDSVTYGIPCNDDSVRATNLICGVLGRAGEIGLQRRLAKVEAYKKSLGLSSTEPLNMEGLEEDAPGEFI</sequence>
<reference evidence="5" key="1">
    <citation type="submission" date="2016-04" db="EMBL/GenBank/DDBJ databases">
        <title>Comparative genomics of biotechnologically important yeasts.</title>
        <authorList>
            <consortium name="DOE Joint Genome Institute"/>
            <person name="Riley R."/>
            <person name="Haridas S."/>
            <person name="Wolfe K.H."/>
            <person name="Lopes M.R."/>
            <person name="Hittinger C.T."/>
            <person name="Goker M."/>
            <person name="Salamov A."/>
            <person name="Wisecaver J."/>
            <person name="Long T.M."/>
            <person name="Aerts A.L."/>
            <person name="Barry K."/>
            <person name="Choi C."/>
            <person name="Clum A."/>
            <person name="Coughlan A.Y."/>
            <person name="Deshpande S."/>
            <person name="Douglass A.P."/>
            <person name="Hanson S.J."/>
            <person name="Klenk H.-P."/>
            <person name="Labutti K."/>
            <person name="Lapidus A."/>
            <person name="Lindquist E."/>
            <person name="Lipzen A."/>
            <person name="Meier-Kolthoff J.P."/>
            <person name="Ohm R.A."/>
            <person name="Otillar R.P."/>
            <person name="Pangilinan J."/>
            <person name="Peng Y."/>
            <person name="Rokas A."/>
            <person name="Rosa C.A."/>
            <person name="Scheuner C."/>
            <person name="Sibirny A.A."/>
            <person name="Slot J.C."/>
            <person name="Stielow J.B."/>
            <person name="Sun H."/>
            <person name="Kurtzman C.P."/>
            <person name="Blackwell M."/>
            <person name="Grigoriev I.V."/>
            <person name="Jeffries T.W."/>
        </authorList>
    </citation>
    <scope>NUCLEOTIDE SEQUENCE [LARGE SCALE GENOMIC DNA]</scope>
    <source>
        <strain evidence="5">NRRL YB-2248</strain>
    </source>
</reference>
<dbReference type="PRINTS" id="PR00395">
    <property type="entry name" value="RIBOSOMALS2"/>
</dbReference>
<evidence type="ECO:0000256" key="3">
    <source>
        <dbReference type="SAM" id="MobiDB-lite"/>
    </source>
</evidence>
<dbReference type="InterPro" id="IPR023591">
    <property type="entry name" value="Ribosomal_uS2_flav_dom_sf"/>
</dbReference>
<evidence type="ECO:0000313" key="5">
    <source>
        <dbReference type="Proteomes" id="UP000094801"/>
    </source>
</evidence>
<dbReference type="Proteomes" id="UP000094801">
    <property type="component" value="Unassembled WGS sequence"/>
</dbReference>
<organism evidence="4 5">
    <name type="scientific">[Candida] arabinofermentans NRRL YB-2248</name>
    <dbReference type="NCBI Taxonomy" id="983967"/>
    <lineage>
        <taxon>Eukaryota</taxon>
        <taxon>Fungi</taxon>
        <taxon>Dikarya</taxon>
        <taxon>Ascomycota</taxon>
        <taxon>Saccharomycotina</taxon>
        <taxon>Pichiomycetes</taxon>
        <taxon>Pichiales</taxon>
        <taxon>Pichiaceae</taxon>
        <taxon>Ogataea</taxon>
        <taxon>Ogataea/Candida clade</taxon>
    </lineage>
</organism>
<dbReference type="STRING" id="983967.A0A1E4SWP4"/>
<dbReference type="PANTHER" id="PTHR12534:SF0">
    <property type="entry name" value="SMALL RIBOSOMAL SUBUNIT PROTEIN US2M"/>
    <property type="match status" value="1"/>
</dbReference>
<dbReference type="OrthoDB" id="2320368at2759"/>
<dbReference type="GO" id="GO:0003735">
    <property type="term" value="F:structural constituent of ribosome"/>
    <property type="evidence" value="ECO:0007669"/>
    <property type="project" value="InterPro"/>
</dbReference>
<dbReference type="Gene3D" id="3.40.50.10490">
    <property type="entry name" value="Glucose-6-phosphate isomerase like protein, domain 1"/>
    <property type="match status" value="1"/>
</dbReference>
<dbReference type="SUPFAM" id="SSF52313">
    <property type="entry name" value="Ribosomal protein S2"/>
    <property type="match status" value="1"/>
</dbReference>
<dbReference type="PANTHER" id="PTHR12534">
    <property type="entry name" value="30S RIBOSOMAL PROTEIN S2 PROKARYOTIC AND ORGANELLAR"/>
    <property type="match status" value="1"/>
</dbReference>
<proteinExistence type="inferred from homology"/>